<feature type="transmembrane region" description="Helical" evidence="1">
    <location>
        <begin position="205"/>
        <end position="222"/>
    </location>
</feature>
<keyword evidence="1" id="KW-0472">Membrane</keyword>
<dbReference type="SUPFAM" id="SSF48695">
    <property type="entry name" value="Multiheme cytochromes"/>
    <property type="match status" value="1"/>
</dbReference>
<gene>
    <name evidence="3" type="ORF">GCM10009433_26870</name>
</gene>
<comment type="caution">
    <text evidence="3">The sequence shown here is derived from an EMBL/GenBank/DDBJ whole genome shotgun (WGS) entry which is preliminary data.</text>
</comment>
<proteinExistence type="predicted"/>
<dbReference type="Pfam" id="PF13240">
    <property type="entry name" value="Zn_Ribbon_1"/>
    <property type="match status" value="1"/>
</dbReference>
<keyword evidence="1" id="KW-0812">Transmembrane</keyword>
<sequence length="250" mass="27514">MYCSKCGNEILGKDLFCSKCGTKSNLTDNSKTVKDNSPIKSYTPKKETCRKCNKTKRNIFKNNINTKKNICISCDLKLGFCPICYKELRTKYAQQCQSCHSSWREKSPVPPTSTTGNIKKSDNNKIQCPKCKSINIIGGKKGFSGTQAVGGAILTGGIGILAGTIGSNKVELSCLSCGNKFKLGKDFESVKVKNKQTKQMVSSNGGKIFLGIFLALMTLGMYWLGLPYWFIIIFVVGVLIKILWDANNVK</sequence>
<evidence type="ECO:0000259" key="2">
    <source>
        <dbReference type="Pfam" id="PF13240"/>
    </source>
</evidence>
<keyword evidence="4" id="KW-1185">Reference proteome</keyword>
<name>A0ABN1KF35_9FLAO</name>
<dbReference type="InterPro" id="IPR036280">
    <property type="entry name" value="Multihaem_cyt_sf"/>
</dbReference>
<evidence type="ECO:0000256" key="1">
    <source>
        <dbReference type="SAM" id="Phobius"/>
    </source>
</evidence>
<keyword evidence="1" id="KW-1133">Transmembrane helix</keyword>
<dbReference type="EMBL" id="BAAAGG010000022">
    <property type="protein sequence ID" value="GAA0764442.1"/>
    <property type="molecule type" value="Genomic_DNA"/>
</dbReference>
<reference evidence="3 4" key="1">
    <citation type="journal article" date="2019" name="Int. J. Syst. Evol. Microbiol.">
        <title>The Global Catalogue of Microorganisms (GCM) 10K type strain sequencing project: providing services to taxonomists for standard genome sequencing and annotation.</title>
        <authorList>
            <consortium name="The Broad Institute Genomics Platform"/>
            <consortium name="The Broad Institute Genome Sequencing Center for Infectious Disease"/>
            <person name="Wu L."/>
            <person name="Ma J."/>
        </authorList>
    </citation>
    <scope>NUCLEOTIDE SEQUENCE [LARGE SCALE GENOMIC DNA]</scope>
    <source>
        <strain evidence="3 4">JCM 16231</strain>
    </source>
</reference>
<evidence type="ECO:0000313" key="4">
    <source>
        <dbReference type="Proteomes" id="UP001500185"/>
    </source>
</evidence>
<dbReference type="InterPro" id="IPR026870">
    <property type="entry name" value="Zinc_ribbon_dom"/>
</dbReference>
<accession>A0ABN1KF35</accession>
<dbReference type="RefSeq" id="WP_224454879.1">
    <property type="nucleotide sequence ID" value="NZ_BAAAGG010000022.1"/>
</dbReference>
<feature type="domain" description="Zinc-ribbon" evidence="2">
    <location>
        <begin position="2"/>
        <end position="23"/>
    </location>
</feature>
<feature type="transmembrane region" description="Helical" evidence="1">
    <location>
        <begin position="228"/>
        <end position="244"/>
    </location>
</feature>
<evidence type="ECO:0000313" key="3">
    <source>
        <dbReference type="EMBL" id="GAA0764442.1"/>
    </source>
</evidence>
<organism evidence="3 4">
    <name type="scientific">Psychroflexus lacisalsi</name>
    <dbReference type="NCBI Taxonomy" id="503928"/>
    <lineage>
        <taxon>Bacteria</taxon>
        <taxon>Pseudomonadati</taxon>
        <taxon>Bacteroidota</taxon>
        <taxon>Flavobacteriia</taxon>
        <taxon>Flavobacteriales</taxon>
        <taxon>Flavobacteriaceae</taxon>
        <taxon>Psychroflexus</taxon>
    </lineage>
</organism>
<protein>
    <recommendedName>
        <fullName evidence="2">Zinc-ribbon domain-containing protein</fullName>
    </recommendedName>
</protein>
<dbReference type="Proteomes" id="UP001500185">
    <property type="component" value="Unassembled WGS sequence"/>
</dbReference>